<feature type="non-terminal residue" evidence="2">
    <location>
        <position position="97"/>
    </location>
</feature>
<feature type="region of interest" description="Disordered" evidence="1">
    <location>
        <begin position="31"/>
        <end position="83"/>
    </location>
</feature>
<dbReference type="EMBL" id="OV170225">
    <property type="protein sequence ID" value="CAH0725928.1"/>
    <property type="molecule type" value="Genomic_DNA"/>
</dbReference>
<dbReference type="OrthoDB" id="7452604at2759"/>
<gene>
    <name evidence="2" type="ORF">BINO364_LOCUS11457</name>
</gene>
<sequence length="97" mass="10436">MKWGGGGNVVLCARSGRQRGYFNLAGDVTREAARPPHGSLNRKPVAGSAKEQTAPPQSCATWTMPNTRPRQSTSTITPLQRTPTDIEVVPSSLLHLI</sequence>
<accession>A0A8J9UTM7</accession>
<name>A0A8J9UTM7_9NEOP</name>
<protein>
    <submittedName>
        <fullName evidence="2">Uncharacterized protein</fullName>
    </submittedName>
</protein>
<reference evidence="2" key="1">
    <citation type="submission" date="2021-12" db="EMBL/GenBank/DDBJ databases">
        <authorList>
            <person name="Martin H S."/>
        </authorList>
    </citation>
    <scope>NUCLEOTIDE SEQUENCE</scope>
</reference>
<organism evidence="2 3">
    <name type="scientific">Brenthis ino</name>
    <name type="common">lesser marbled fritillary</name>
    <dbReference type="NCBI Taxonomy" id="405034"/>
    <lineage>
        <taxon>Eukaryota</taxon>
        <taxon>Metazoa</taxon>
        <taxon>Ecdysozoa</taxon>
        <taxon>Arthropoda</taxon>
        <taxon>Hexapoda</taxon>
        <taxon>Insecta</taxon>
        <taxon>Pterygota</taxon>
        <taxon>Neoptera</taxon>
        <taxon>Endopterygota</taxon>
        <taxon>Lepidoptera</taxon>
        <taxon>Glossata</taxon>
        <taxon>Ditrysia</taxon>
        <taxon>Papilionoidea</taxon>
        <taxon>Nymphalidae</taxon>
        <taxon>Heliconiinae</taxon>
        <taxon>Argynnini</taxon>
        <taxon>Brenthis</taxon>
    </lineage>
</organism>
<proteinExistence type="predicted"/>
<feature type="compositionally biased region" description="Polar residues" evidence="1">
    <location>
        <begin position="50"/>
        <end position="83"/>
    </location>
</feature>
<dbReference type="AlphaFoldDB" id="A0A8J9UTM7"/>
<keyword evidence="3" id="KW-1185">Reference proteome</keyword>
<evidence type="ECO:0000256" key="1">
    <source>
        <dbReference type="SAM" id="MobiDB-lite"/>
    </source>
</evidence>
<dbReference type="Proteomes" id="UP000838878">
    <property type="component" value="Chromosome 5"/>
</dbReference>
<evidence type="ECO:0000313" key="2">
    <source>
        <dbReference type="EMBL" id="CAH0725928.1"/>
    </source>
</evidence>
<evidence type="ECO:0000313" key="3">
    <source>
        <dbReference type="Proteomes" id="UP000838878"/>
    </source>
</evidence>